<dbReference type="Gene3D" id="3.20.20.70">
    <property type="entry name" value="Aldolase class I"/>
    <property type="match status" value="1"/>
</dbReference>
<dbReference type="InterPro" id="IPR036206">
    <property type="entry name" value="ThiamineP_synth_sf"/>
</dbReference>
<feature type="binding site" evidence="9">
    <location>
        <position position="90"/>
    </location>
    <ligand>
        <name>Mg(2+)</name>
        <dbReference type="ChEBI" id="CHEBI:18420"/>
    </ligand>
</feature>
<keyword evidence="3 9" id="KW-0479">Metal-binding</keyword>
<dbReference type="PATRIC" id="fig|742743.3.peg.1766"/>
<dbReference type="InterPro" id="IPR013785">
    <property type="entry name" value="Aldolase_TIM"/>
</dbReference>
<dbReference type="FunFam" id="3.20.20.70:FF:000096">
    <property type="entry name" value="Thiamine-phosphate synthase"/>
    <property type="match status" value="1"/>
</dbReference>
<dbReference type="GO" id="GO:0005737">
    <property type="term" value="C:cytoplasm"/>
    <property type="evidence" value="ECO:0007669"/>
    <property type="project" value="TreeGrafter"/>
</dbReference>
<protein>
    <recommendedName>
        <fullName evidence="9">Thiamine-phosphate synthase</fullName>
        <shortName evidence="9">TP synthase</shortName>
        <shortName evidence="9">TPS</shortName>
        <ecNumber evidence="9">2.5.1.3</ecNumber>
    </recommendedName>
    <alternativeName>
        <fullName evidence="9">Thiamine-phosphate pyrophosphorylase</fullName>
        <shortName evidence="9">TMP pyrophosphorylase</shortName>
        <shortName evidence="9">TMP-PPase</shortName>
    </alternativeName>
</protein>
<comment type="catalytic activity">
    <reaction evidence="6 9 10">
        <text>4-methyl-5-(2-phosphooxyethyl)-thiazole + 4-amino-2-methyl-5-(diphosphooxymethyl)pyrimidine + H(+) = thiamine phosphate + diphosphate</text>
        <dbReference type="Rhea" id="RHEA:22328"/>
        <dbReference type="ChEBI" id="CHEBI:15378"/>
        <dbReference type="ChEBI" id="CHEBI:33019"/>
        <dbReference type="ChEBI" id="CHEBI:37575"/>
        <dbReference type="ChEBI" id="CHEBI:57841"/>
        <dbReference type="ChEBI" id="CHEBI:58296"/>
        <dbReference type="EC" id="2.5.1.3"/>
    </reaction>
</comment>
<evidence type="ECO:0000256" key="8">
    <source>
        <dbReference type="ARBA" id="ARBA00047883"/>
    </source>
</evidence>
<evidence type="ECO:0000259" key="12">
    <source>
        <dbReference type="Pfam" id="PF02581"/>
    </source>
</evidence>
<dbReference type="Pfam" id="PF02581">
    <property type="entry name" value="TMP-TENI"/>
    <property type="match status" value="1"/>
</dbReference>
<feature type="binding site" evidence="9">
    <location>
        <begin position="135"/>
        <end position="137"/>
    </location>
    <ligand>
        <name>2-[(2R,5Z)-2-carboxy-4-methylthiazol-5(2H)-ylidene]ethyl phosphate</name>
        <dbReference type="ChEBI" id="CHEBI:62899"/>
    </ligand>
</feature>
<comment type="similarity">
    <text evidence="9 10">Belongs to the thiamine-phosphate synthase family.</text>
</comment>
<dbReference type="InterPro" id="IPR022998">
    <property type="entry name" value="ThiamineP_synth_TenI"/>
</dbReference>
<evidence type="ECO:0000256" key="7">
    <source>
        <dbReference type="ARBA" id="ARBA00047851"/>
    </source>
</evidence>
<evidence type="ECO:0000256" key="9">
    <source>
        <dbReference type="HAMAP-Rule" id="MF_00097"/>
    </source>
</evidence>
<evidence type="ECO:0000313" key="14">
    <source>
        <dbReference type="Proteomes" id="UP000003277"/>
    </source>
</evidence>
<evidence type="ECO:0000256" key="2">
    <source>
        <dbReference type="ARBA" id="ARBA00022679"/>
    </source>
</evidence>
<evidence type="ECO:0000256" key="6">
    <source>
        <dbReference type="ARBA" id="ARBA00047334"/>
    </source>
</evidence>
<dbReference type="SUPFAM" id="SSF51391">
    <property type="entry name" value="Thiamin phosphate synthase"/>
    <property type="match status" value="1"/>
</dbReference>
<feature type="binding site" evidence="9">
    <location>
        <position position="165"/>
    </location>
    <ligand>
        <name>2-[(2R,5Z)-2-carboxy-4-methylthiazol-5(2H)-ylidene]ethyl phosphate</name>
        <dbReference type="ChEBI" id="CHEBI:62899"/>
    </ligand>
</feature>
<comment type="catalytic activity">
    <reaction evidence="8 9 10">
        <text>2-[(2R,5Z)-2-carboxy-4-methylthiazol-5(2H)-ylidene]ethyl phosphate + 4-amino-2-methyl-5-(diphosphooxymethyl)pyrimidine + 2 H(+) = thiamine phosphate + CO2 + diphosphate</text>
        <dbReference type="Rhea" id="RHEA:47844"/>
        <dbReference type="ChEBI" id="CHEBI:15378"/>
        <dbReference type="ChEBI" id="CHEBI:16526"/>
        <dbReference type="ChEBI" id="CHEBI:33019"/>
        <dbReference type="ChEBI" id="CHEBI:37575"/>
        <dbReference type="ChEBI" id="CHEBI:57841"/>
        <dbReference type="ChEBI" id="CHEBI:62899"/>
        <dbReference type="EC" id="2.5.1.3"/>
    </reaction>
</comment>
<evidence type="ECO:0000256" key="10">
    <source>
        <dbReference type="RuleBase" id="RU003826"/>
    </source>
</evidence>
<dbReference type="HAMAP" id="MF_00097">
    <property type="entry name" value="TMP_synthase"/>
    <property type="match status" value="1"/>
</dbReference>
<evidence type="ECO:0000256" key="1">
    <source>
        <dbReference type="ARBA" id="ARBA00005165"/>
    </source>
</evidence>
<comment type="catalytic activity">
    <reaction evidence="7 9 10">
        <text>2-(2-carboxy-4-methylthiazol-5-yl)ethyl phosphate + 4-amino-2-methyl-5-(diphosphooxymethyl)pyrimidine + 2 H(+) = thiamine phosphate + CO2 + diphosphate</text>
        <dbReference type="Rhea" id="RHEA:47848"/>
        <dbReference type="ChEBI" id="CHEBI:15378"/>
        <dbReference type="ChEBI" id="CHEBI:16526"/>
        <dbReference type="ChEBI" id="CHEBI:33019"/>
        <dbReference type="ChEBI" id="CHEBI:37575"/>
        <dbReference type="ChEBI" id="CHEBI:57841"/>
        <dbReference type="ChEBI" id="CHEBI:62890"/>
        <dbReference type="EC" id="2.5.1.3"/>
    </reaction>
</comment>
<reference evidence="13 14" key="1">
    <citation type="submission" date="2011-11" db="EMBL/GenBank/DDBJ databases">
        <title>The Genome Sequence of Dialister succinatiphilus YIT 11850.</title>
        <authorList>
            <consortium name="The Broad Institute Genome Sequencing Platform"/>
            <person name="Earl A."/>
            <person name="Ward D."/>
            <person name="Feldgarden M."/>
            <person name="Gevers D."/>
            <person name="Morotomi M."/>
            <person name="Young S.K."/>
            <person name="Zeng Q."/>
            <person name="Gargeya S."/>
            <person name="Fitzgerald M."/>
            <person name="Haas B."/>
            <person name="Abouelleil A."/>
            <person name="Alvarado L."/>
            <person name="Arachchi H.M."/>
            <person name="Berlin A."/>
            <person name="Brown A."/>
            <person name="Chapman S.B."/>
            <person name="Dunbar C."/>
            <person name="Gearin G."/>
            <person name="Goldberg J."/>
            <person name="Griggs A."/>
            <person name="Gujja S."/>
            <person name="Heiman D."/>
            <person name="Howarth C."/>
            <person name="Lui A."/>
            <person name="MacDonald P.J.P."/>
            <person name="Montmayeur A."/>
            <person name="Murphy C."/>
            <person name="Neiman D."/>
            <person name="Pearson M."/>
            <person name="Priest M."/>
            <person name="Roberts A."/>
            <person name="Saif S."/>
            <person name="Shea T."/>
            <person name="Sisk P."/>
            <person name="Stolte C."/>
            <person name="Sykes S."/>
            <person name="Wortman J."/>
            <person name="Nusbaum C."/>
            <person name="Birren B."/>
        </authorList>
    </citation>
    <scope>NUCLEOTIDE SEQUENCE [LARGE SCALE GENOMIC DNA]</scope>
    <source>
        <strain evidence="13 14">YIT 11850</strain>
    </source>
</reference>
<keyword evidence="4 9" id="KW-0460">Magnesium</keyword>
<organism evidence="13 14">
    <name type="scientific">Dialister succinatiphilus YIT 11850</name>
    <dbReference type="NCBI Taxonomy" id="742743"/>
    <lineage>
        <taxon>Bacteria</taxon>
        <taxon>Bacillati</taxon>
        <taxon>Bacillota</taxon>
        <taxon>Negativicutes</taxon>
        <taxon>Veillonellales</taxon>
        <taxon>Veillonellaceae</taxon>
        <taxon>Dialister</taxon>
    </lineage>
</organism>
<proteinExistence type="inferred from homology"/>
<comment type="cofactor">
    <cofactor evidence="9">
        <name>Mg(2+)</name>
        <dbReference type="ChEBI" id="CHEBI:18420"/>
    </cofactor>
    <text evidence="9">Binds 1 Mg(2+) ion per subunit.</text>
</comment>
<dbReference type="NCBIfam" id="TIGR00693">
    <property type="entry name" value="thiE"/>
    <property type="match status" value="1"/>
</dbReference>
<feature type="binding site" evidence="9">
    <location>
        <begin position="185"/>
        <end position="186"/>
    </location>
    <ligand>
        <name>2-[(2R,5Z)-2-carboxy-4-methylthiazol-5(2H)-ylidene]ethyl phosphate</name>
        <dbReference type="ChEBI" id="CHEBI:62899"/>
    </ligand>
</feature>
<dbReference type="EMBL" id="ADLT01000054">
    <property type="protein sequence ID" value="EHO62366.1"/>
    <property type="molecule type" value="Genomic_DNA"/>
</dbReference>
<gene>
    <name evidence="9" type="primary">thiE</name>
    <name evidence="13" type="ORF">HMPREF9453_01738</name>
</gene>
<comment type="pathway">
    <text evidence="1 9 11">Cofactor biosynthesis; thiamine diphosphate biosynthesis; thiamine phosphate from 4-amino-2-methyl-5-diphosphomethylpyrimidine and 4-methyl-5-(2-phosphoethyl)-thiazole: step 1/1.</text>
</comment>
<dbReference type="GO" id="GO:0009228">
    <property type="term" value="P:thiamine biosynthetic process"/>
    <property type="evidence" value="ECO:0007669"/>
    <property type="project" value="UniProtKB-KW"/>
</dbReference>
<evidence type="ECO:0000256" key="4">
    <source>
        <dbReference type="ARBA" id="ARBA00022842"/>
    </source>
</evidence>
<name>H1D2A0_9FIRM</name>
<dbReference type="Proteomes" id="UP000003277">
    <property type="component" value="Unassembled WGS sequence"/>
</dbReference>
<dbReference type="RefSeq" id="WP_008860232.1">
    <property type="nucleotide sequence ID" value="NZ_JH591188.1"/>
</dbReference>
<dbReference type="OrthoDB" id="9812206at2"/>
<comment type="function">
    <text evidence="9">Condenses 4-methyl-5-(beta-hydroxyethyl)thiazole monophosphate (THZ-P) and 2-methyl-4-amino-5-hydroxymethyl pyrimidine pyrophosphate (HMP-PP) to form thiamine monophosphate (TMP).</text>
</comment>
<accession>H1D2A0</accession>
<dbReference type="GO" id="GO:0009229">
    <property type="term" value="P:thiamine diphosphate biosynthetic process"/>
    <property type="evidence" value="ECO:0007669"/>
    <property type="project" value="UniProtKB-UniRule"/>
</dbReference>
<keyword evidence="2 9" id="KW-0808">Transferase</keyword>
<keyword evidence="14" id="KW-1185">Reference proteome</keyword>
<dbReference type="eggNOG" id="COG0352">
    <property type="taxonomic scope" value="Bacteria"/>
</dbReference>
<evidence type="ECO:0000256" key="3">
    <source>
        <dbReference type="ARBA" id="ARBA00022723"/>
    </source>
</evidence>
<feature type="binding site" evidence="9">
    <location>
        <begin position="38"/>
        <end position="42"/>
    </location>
    <ligand>
        <name>4-amino-2-methyl-5-(diphosphooxymethyl)pyrimidine</name>
        <dbReference type="ChEBI" id="CHEBI:57841"/>
    </ligand>
</feature>
<dbReference type="EC" id="2.5.1.3" evidence="9"/>
<dbReference type="PANTHER" id="PTHR20857:SF23">
    <property type="entry name" value="THIAMINE BIOSYNTHETIC BIFUNCTIONAL ENZYME"/>
    <property type="match status" value="1"/>
</dbReference>
<dbReference type="InterPro" id="IPR034291">
    <property type="entry name" value="TMP_synthase"/>
</dbReference>
<feature type="binding site" evidence="9">
    <location>
        <position position="138"/>
    </location>
    <ligand>
        <name>4-amino-2-methyl-5-(diphosphooxymethyl)pyrimidine</name>
        <dbReference type="ChEBI" id="CHEBI:57841"/>
    </ligand>
</feature>
<keyword evidence="5 9" id="KW-0784">Thiamine biosynthesis</keyword>
<feature type="binding site" evidence="9">
    <location>
        <position position="109"/>
    </location>
    <ligand>
        <name>4-amino-2-methyl-5-(diphosphooxymethyl)pyrimidine</name>
        <dbReference type="ChEBI" id="CHEBI:57841"/>
    </ligand>
</feature>
<evidence type="ECO:0000256" key="11">
    <source>
        <dbReference type="RuleBase" id="RU004253"/>
    </source>
</evidence>
<evidence type="ECO:0000313" key="13">
    <source>
        <dbReference type="EMBL" id="EHO62366.1"/>
    </source>
</evidence>
<evidence type="ECO:0000256" key="5">
    <source>
        <dbReference type="ARBA" id="ARBA00022977"/>
    </source>
</evidence>
<feature type="domain" description="Thiamine phosphate synthase/TenI" evidence="12">
    <location>
        <begin position="8"/>
        <end position="188"/>
    </location>
</feature>
<dbReference type="HOGENOM" id="CLU_018272_3_2_9"/>
<dbReference type="PANTHER" id="PTHR20857">
    <property type="entry name" value="THIAMINE-PHOSPHATE PYROPHOSPHORYLASE"/>
    <property type="match status" value="1"/>
</dbReference>
<comment type="caution">
    <text evidence="13">The sequence shown here is derived from an EMBL/GenBank/DDBJ whole genome shotgun (WGS) entry which is preliminary data.</text>
</comment>
<dbReference type="UniPathway" id="UPA00060">
    <property type="reaction ID" value="UER00141"/>
</dbReference>
<feature type="binding site" evidence="9">
    <location>
        <position position="70"/>
    </location>
    <ligand>
        <name>4-amino-2-methyl-5-(diphosphooxymethyl)pyrimidine</name>
        <dbReference type="ChEBI" id="CHEBI:57841"/>
    </ligand>
</feature>
<dbReference type="GO" id="GO:0004789">
    <property type="term" value="F:thiamine-phosphate diphosphorylase activity"/>
    <property type="evidence" value="ECO:0007669"/>
    <property type="project" value="UniProtKB-UniRule"/>
</dbReference>
<dbReference type="AlphaFoldDB" id="H1D2A0"/>
<sequence>MRKIDYRLYLVTDRKQPAPGTFEKVVEEALKGGVTLVQLREKEGDTGLLYERAVKLKQITKAYHVPLIIDDRIDIMMAADADGVHLGQSDMPAALARKLIGEDKIMGVSAGTLEEAVKAEKDGADYLGVGAMFPTATKKDADITTPETLRKIMDTVHIPVVTIGGMNERTIPLFKGYGLSGFAVVSAIMASREPEKAAKNLKRIIDDIVGR</sequence>
<feature type="binding site" evidence="9">
    <location>
        <position position="71"/>
    </location>
    <ligand>
        <name>Mg(2+)</name>
        <dbReference type="ChEBI" id="CHEBI:18420"/>
    </ligand>
</feature>
<dbReference type="GO" id="GO:0000287">
    <property type="term" value="F:magnesium ion binding"/>
    <property type="evidence" value="ECO:0007669"/>
    <property type="project" value="UniProtKB-UniRule"/>
</dbReference>
<dbReference type="STRING" id="742743.HMPREF9453_01738"/>
<dbReference type="CDD" id="cd00564">
    <property type="entry name" value="TMP_TenI"/>
    <property type="match status" value="1"/>
</dbReference>